<dbReference type="EMBL" id="JAIWYP010000013">
    <property type="protein sequence ID" value="KAH3719121.1"/>
    <property type="molecule type" value="Genomic_DNA"/>
</dbReference>
<dbReference type="AlphaFoldDB" id="A0A9D4HJP3"/>
<evidence type="ECO:0000313" key="2">
    <source>
        <dbReference type="Proteomes" id="UP000828390"/>
    </source>
</evidence>
<sequence length="59" mass="6522">MAFIFHREEGVSQVVCSAEWDDVPDTVDSCGCYSRAEEGSDEISIRLVAILYIIVNLAV</sequence>
<comment type="caution">
    <text evidence="1">The sequence shown here is derived from an EMBL/GenBank/DDBJ whole genome shotgun (WGS) entry which is preliminary data.</text>
</comment>
<keyword evidence="2" id="KW-1185">Reference proteome</keyword>
<organism evidence="1 2">
    <name type="scientific">Dreissena polymorpha</name>
    <name type="common">Zebra mussel</name>
    <name type="synonym">Mytilus polymorpha</name>
    <dbReference type="NCBI Taxonomy" id="45954"/>
    <lineage>
        <taxon>Eukaryota</taxon>
        <taxon>Metazoa</taxon>
        <taxon>Spiralia</taxon>
        <taxon>Lophotrochozoa</taxon>
        <taxon>Mollusca</taxon>
        <taxon>Bivalvia</taxon>
        <taxon>Autobranchia</taxon>
        <taxon>Heteroconchia</taxon>
        <taxon>Euheterodonta</taxon>
        <taxon>Imparidentia</taxon>
        <taxon>Neoheterodontei</taxon>
        <taxon>Myida</taxon>
        <taxon>Dreissenoidea</taxon>
        <taxon>Dreissenidae</taxon>
        <taxon>Dreissena</taxon>
    </lineage>
</organism>
<proteinExistence type="predicted"/>
<protein>
    <submittedName>
        <fullName evidence="1">Uncharacterized protein</fullName>
    </submittedName>
</protein>
<name>A0A9D4HJP3_DREPO</name>
<evidence type="ECO:0000313" key="1">
    <source>
        <dbReference type="EMBL" id="KAH3719121.1"/>
    </source>
</evidence>
<gene>
    <name evidence="1" type="ORF">DPMN_061952</name>
</gene>
<reference evidence="1" key="2">
    <citation type="submission" date="2020-11" db="EMBL/GenBank/DDBJ databases">
        <authorList>
            <person name="McCartney M.A."/>
            <person name="Auch B."/>
            <person name="Kono T."/>
            <person name="Mallez S."/>
            <person name="Becker A."/>
            <person name="Gohl D.M."/>
            <person name="Silverstein K.A.T."/>
            <person name="Koren S."/>
            <person name="Bechman K.B."/>
            <person name="Herman A."/>
            <person name="Abrahante J.E."/>
            <person name="Garbe J."/>
        </authorList>
    </citation>
    <scope>NUCLEOTIDE SEQUENCE</scope>
    <source>
        <strain evidence="1">Duluth1</strain>
        <tissue evidence="1">Whole animal</tissue>
    </source>
</reference>
<reference evidence="1" key="1">
    <citation type="journal article" date="2019" name="bioRxiv">
        <title>The Genome of the Zebra Mussel, Dreissena polymorpha: A Resource for Invasive Species Research.</title>
        <authorList>
            <person name="McCartney M.A."/>
            <person name="Auch B."/>
            <person name="Kono T."/>
            <person name="Mallez S."/>
            <person name="Zhang Y."/>
            <person name="Obille A."/>
            <person name="Becker A."/>
            <person name="Abrahante J.E."/>
            <person name="Garbe J."/>
            <person name="Badalamenti J.P."/>
            <person name="Herman A."/>
            <person name="Mangelson H."/>
            <person name="Liachko I."/>
            <person name="Sullivan S."/>
            <person name="Sone E.D."/>
            <person name="Koren S."/>
            <person name="Silverstein K.A.T."/>
            <person name="Beckman K.B."/>
            <person name="Gohl D.M."/>
        </authorList>
    </citation>
    <scope>NUCLEOTIDE SEQUENCE</scope>
    <source>
        <strain evidence="1">Duluth1</strain>
        <tissue evidence="1">Whole animal</tissue>
    </source>
</reference>
<dbReference type="Proteomes" id="UP000828390">
    <property type="component" value="Unassembled WGS sequence"/>
</dbReference>
<accession>A0A9D4HJP3</accession>